<keyword evidence="31" id="KW-0624">Polysaccharide degradation</keyword>
<dbReference type="InterPro" id="IPR001579">
    <property type="entry name" value="Glyco_hydro_18_chit_AS"/>
</dbReference>
<dbReference type="GO" id="GO:0005634">
    <property type="term" value="C:nucleus"/>
    <property type="evidence" value="ECO:0007669"/>
    <property type="project" value="UniProtKB-SubCell"/>
</dbReference>
<evidence type="ECO:0000256" key="18">
    <source>
        <dbReference type="ARBA" id="ARBA00022776"/>
    </source>
</evidence>
<evidence type="ECO:0000256" key="30">
    <source>
        <dbReference type="ARBA" id="ARBA00023306"/>
    </source>
</evidence>
<dbReference type="PROSITE" id="PS50271">
    <property type="entry name" value="ZF_UBP"/>
    <property type="match status" value="1"/>
</dbReference>
<evidence type="ECO:0000256" key="34">
    <source>
        <dbReference type="ARBA" id="ARBA00062006"/>
    </source>
</evidence>
<dbReference type="SMART" id="SM00494">
    <property type="entry name" value="ChtBD2"/>
    <property type="match status" value="1"/>
</dbReference>
<reference evidence="43" key="1">
    <citation type="journal article" date="2010" name="Science">
        <title>The genome of the Western clawed frog Xenopus tropicalis.</title>
        <authorList>
            <person name="Hellsten U."/>
            <person name="Harland R.M."/>
            <person name="Gilchrist M.J."/>
            <person name="Hendrix D."/>
            <person name="Jurka J."/>
            <person name="Kapitonov V."/>
            <person name="Ovcharenko I."/>
            <person name="Putnam N.H."/>
            <person name="Shu S."/>
            <person name="Taher L."/>
            <person name="Blitz I.L."/>
            <person name="Blumberg B."/>
            <person name="Dichmann D.S."/>
            <person name="Dubchak I."/>
            <person name="Amaya E."/>
            <person name="Detter J.C."/>
            <person name="Fletcher R."/>
            <person name="Gerhard D.S."/>
            <person name="Goodstein D."/>
            <person name="Graves T."/>
            <person name="Grigoriev I.V."/>
            <person name="Grimwood J."/>
            <person name="Kawashima T."/>
            <person name="Lindquist E."/>
            <person name="Lucas S.M."/>
            <person name="Mead P.E."/>
            <person name="Mitros T."/>
            <person name="Ogino H."/>
            <person name="Ohta Y."/>
            <person name="Poliakov A.V."/>
            <person name="Pollet N."/>
            <person name="Robert J."/>
            <person name="Salamov A."/>
            <person name="Sater A.K."/>
            <person name="Schmutz J."/>
            <person name="Terry A."/>
            <person name="Vize P.D."/>
            <person name="Warren W.C."/>
            <person name="Wells D."/>
            <person name="Wills A."/>
            <person name="Wilson R.K."/>
            <person name="Zimmerman L.B."/>
            <person name="Zorn A.M."/>
            <person name="Grainger R."/>
            <person name="Grammer T."/>
            <person name="Khokha M.K."/>
            <person name="Richardson P.M."/>
            <person name="Rokhsar D.S."/>
        </authorList>
    </citation>
    <scope>NUCLEOTIDE SEQUENCE [LARGE SCALE GENOMIC DNA]</scope>
    <source>
        <strain evidence="43">Nigerian</strain>
    </source>
</reference>
<dbReference type="Gene3D" id="2.170.140.10">
    <property type="entry name" value="Chitin binding domain"/>
    <property type="match status" value="1"/>
</dbReference>
<organism evidence="43">
    <name type="scientific">Xenopus tropicalis</name>
    <name type="common">Western clawed frog</name>
    <name type="synonym">Silurana tropicalis</name>
    <dbReference type="NCBI Taxonomy" id="8364"/>
    <lineage>
        <taxon>Eukaryota</taxon>
        <taxon>Metazoa</taxon>
        <taxon>Chordata</taxon>
        <taxon>Craniata</taxon>
        <taxon>Vertebrata</taxon>
        <taxon>Euteleostomi</taxon>
        <taxon>Amphibia</taxon>
        <taxon>Batrachia</taxon>
        <taxon>Anura</taxon>
        <taxon>Pipoidea</taxon>
        <taxon>Pipidae</taxon>
        <taxon>Xenopodinae</taxon>
        <taxon>Xenopus</taxon>
        <taxon>Silurana</taxon>
    </lineage>
</organism>
<keyword evidence="18" id="KW-0498">Mitosis</keyword>
<dbReference type="GO" id="GO:0006032">
    <property type="term" value="P:chitin catabolic process"/>
    <property type="evidence" value="ECO:0007669"/>
    <property type="project" value="UniProtKB-KW"/>
</dbReference>
<feature type="coiled-coil region" evidence="37">
    <location>
        <begin position="164"/>
        <end position="200"/>
    </location>
</feature>
<dbReference type="PROSITE" id="PS00973">
    <property type="entry name" value="USP_2"/>
    <property type="match status" value="1"/>
</dbReference>
<name>A0A6I8R1R6_XENTR</name>
<feature type="domain" description="Chitin-binding type-2" evidence="41">
    <location>
        <begin position="1038"/>
        <end position="1087"/>
    </location>
</feature>
<evidence type="ECO:0000259" key="40">
    <source>
        <dbReference type="PROSITE" id="PS50271"/>
    </source>
</evidence>
<dbReference type="GO" id="GO:0005737">
    <property type="term" value="C:cytoplasm"/>
    <property type="evidence" value="ECO:0007669"/>
    <property type="project" value="UniProtKB-SubCell"/>
</dbReference>
<dbReference type="Pfam" id="PF00704">
    <property type="entry name" value="Glyco_hydro_18"/>
    <property type="match status" value="1"/>
</dbReference>
<keyword evidence="11" id="KW-0132">Cell division</keyword>
<dbReference type="GO" id="GO:0008061">
    <property type="term" value="F:chitin binding"/>
    <property type="evidence" value="ECO:0007669"/>
    <property type="project" value="UniProtKB-KW"/>
</dbReference>
<dbReference type="FunFam" id="2.170.140.10:FF:000001">
    <property type="entry name" value="Acidic mammalian chitinase"/>
    <property type="match status" value="1"/>
</dbReference>
<dbReference type="FunFam" id="3.20.20.80:FF:000081">
    <property type="entry name" value="Chitinase 1"/>
    <property type="match status" value="1"/>
</dbReference>
<dbReference type="GO" id="GO:0006508">
    <property type="term" value="P:proteolysis"/>
    <property type="evidence" value="ECO:0007669"/>
    <property type="project" value="UniProtKB-KW"/>
</dbReference>
<feature type="region of interest" description="Disordered" evidence="38">
    <location>
        <begin position="1010"/>
        <end position="1032"/>
    </location>
</feature>
<dbReference type="SUPFAM" id="SSF57625">
    <property type="entry name" value="Invertebrate chitin-binding proteins"/>
    <property type="match status" value="1"/>
</dbReference>
<evidence type="ECO:0000256" key="4">
    <source>
        <dbReference type="ARBA" id="ARBA00004496"/>
    </source>
</evidence>
<evidence type="ECO:0000256" key="8">
    <source>
        <dbReference type="ARBA" id="ARBA00012759"/>
    </source>
</evidence>
<evidence type="ECO:0000256" key="19">
    <source>
        <dbReference type="ARBA" id="ARBA00022786"/>
    </source>
</evidence>
<keyword evidence="17 36" id="KW-0863">Zinc-finger</keyword>
<dbReference type="GO" id="GO:0002376">
    <property type="term" value="P:immune system process"/>
    <property type="evidence" value="ECO:0007669"/>
    <property type="project" value="UniProtKB-KW"/>
</dbReference>
<keyword evidence="20" id="KW-0378">Hydrolase</keyword>
<dbReference type="FunFam" id="3.10.50.10:FF:000001">
    <property type="entry name" value="Chitinase 3-like 1"/>
    <property type="match status" value="1"/>
</dbReference>
<evidence type="ECO:0000256" key="29">
    <source>
        <dbReference type="ARBA" id="ARBA00023295"/>
    </source>
</evidence>
<dbReference type="PROSITE" id="PS50235">
    <property type="entry name" value="USP_3"/>
    <property type="match status" value="1"/>
</dbReference>
<dbReference type="InterPro" id="IPR001394">
    <property type="entry name" value="Peptidase_C19_UCH"/>
</dbReference>
<evidence type="ECO:0000256" key="11">
    <source>
        <dbReference type="ARBA" id="ARBA00022618"/>
    </source>
</evidence>
<evidence type="ECO:0000256" key="14">
    <source>
        <dbReference type="ARBA" id="ARBA00022703"/>
    </source>
</evidence>
<accession>A0A6I8R1R6</accession>
<dbReference type="GO" id="GO:0004843">
    <property type="term" value="F:cysteine-type deubiquitinase activity"/>
    <property type="evidence" value="ECO:0007669"/>
    <property type="project" value="UniProtKB-EC"/>
</dbReference>
<evidence type="ECO:0000256" key="13">
    <source>
        <dbReference type="ARBA" id="ARBA00022670"/>
    </source>
</evidence>
<keyword evidence="29" id="KW-0326">Glycosidase</keyword>
<dbReference type="SMART" id="SM00290">
    <property type="entry name" value="ZnF_UBP"/>
    <property type="match status" value="1"/>
</dbReference>
<dbReference type="InterPro" id="IPR011583">
    <property type="entry name" value="Chitinase_II/V-like_cat"/>
</dbReference>
<keyword evidence="10" id="KW-0964">Secreted</keyword>
<feature type="domain" description="UBP-type" evidence="40">
    <location>
        <begin position="2"/>
        <end position="99"/>
    </location>
</feature>
<keyword evidence="22" id="KW-0862">Zinc</keyword>
<dbReference type="CDD" id="cd02872">
    <property type="entry name" value="GH18_chitolectin_chitotriosidase"/>
    <property type="match status" value="1"/>
</dbReference>
<dbReference type="InterPro" id="IPR018200">
    <property type="entry name" value="USP_CS"/>
</dbReference>
<dbReference type="Xenbase" id="XB-GENE-976521">
    <property type="gene designation" value="usp49"/>
</dbReference>
<evidence type="ECO:0000256" key="17">
    <source>
        <dbReference type="ARBA" id="ARBA00022771"/>
    </source>
</evidence>
<keyword evidence="23" id="KW-0391">Immunity</keyword>
<evidence type="ECO:0000256" key="38">
    <source>
        <dbReference type="SAM" id="MobiDB-lite"/>
    </source>
</evidence>
<dbReference type="InterPro" id="IPR001607">
    <property type="entry name" value="Znf_UBP"/>
</dbReference>
<keyword evidence="19" id="KW-0833">Ubl conjugation pathway</keyword>
<evidence type="ECO:0000313" key="43">
    <source>
        <dbReference type="Ensembl" id="ENSXETP00000074467"/>
    </source>
</evidence>
<dbReference type="Gene3D" id="3.10.50.10">
    <property type="match status" value="1"/>
</dbReference>
<keyword evidence="14" id="KW-0053">Apoptosis</keyword>
<dbReference type="Pfam" id="PF01607">
    <property type="entry name" value="CBM_14"/>
    <property type="match status" value="1"/>
</dbReference>
<dbReference type="SUPFAM" id="SSF54556">
    <property type="entry name" value="Chitinase insertion domain"/>
    <property type="match status" value="1"/>
</dbReference>
<dbReference type="InterPro" id="IPR029070">
    <property type="entry name" value="Chitinase_insertion_sf"/>
</dbReference>
<evidence type="ECO:0000256" key="33">
    <source>
        <dbReference type="ARBA" id="ARBA00056993"/>
    </source>
</evidence>
<dbReference type="InterPro" id="IPR002557">
    <property type="entry name" value="Chitin-bd_dom"/>
</dbReference>
<dbReference type="SUPFAM" id="SSF57850">
    <property type="entry name" value="RING/U-box"/>
    <property type="match status" value="1"/>
</dbReference>
<dbReference type="GO" id="GO:0000272">
    <property type="term" value="P:polysaccharide catabolic process"/>
    <property type="evidence" value="ECO:0007669"/>
    <property type="project" value="UniProtKB-KW"/>
</dbReference>
<evidence type="ECO:0000256" key="3">
    <source>
        <dbReference type="ARBA" id="ARBA00004123"/>
    </source>
</evidence>
<evidence type="ECO:0000256" key="6">
    <source>
        <dbReference type="ARBA" id="ARBA00009121"/>
    </source>
</evidence>
<dbReference type="AlphaFoldDB" id="A0A6I8R1R6"/>
<feature type="compositionally biased region" description="Gly residues" evidence="38">
    <location>
        <begin position="1020"/>
        <end position="1032"/>
    </location>
</feature>
<dbReference type="GO" id="GO:0005576">
    <property type="term" value="C:extracellular region"/>
    <property type="evidence" value="ECO:0007669"/>
    <property type="project" value="UniProtKB-SubCell"/>
</dbReference>
<dbReference type="GO" id="GO:0016579">
    <property type="term" value="P:protein deubiquitination"/>
    <property type="evidence" value="ECO:0007669"/>
    <property type="project" value="InterPro"/>
</dbReference>
<dbReference type="InParanoid" id="A0A6I8R1R6"/>
<dbReference type="InterPro" id="IPR050314">
    <property type="entry name" value="Glycosyl_Hydrlase_18"/>
</dbReference>
<dbReference type="PROSITE" id="PS01095">
    <property type="entry name" value="GH18_1"/>
    <property type="match status" value="1"/>
</dbReference>
<evidence type="ECO:0000256" key="2">
    <source>
        <dbReference type="ARBA" id="ARBA00000822"/>
    </source>
</evidence>
<evidence type="ECO:0000256" key="26">
    <source>
        <dbReference type="ARBA" id="ARBA00023198"/>
    </source>
</evidence>
<evidence type="ECO:0000256" key="21">
    <source>
        <dbReference type="ARBA" id="ARBA00022807"/>
    </source>
</evidence>
<proteinExistence type="inferred from homology"/>
<dbReference type="PANTHER" id="PTHR11177">
    <property type="entry name" value="CHITINASE"/>
    <property type="match status" value="1"/>
</dbReference>
<evidence type="ECO:0000256" key="15">
    <source>
        <dbReference type="ARBA" id="ARBA00022723"/>
    </source>
</evidence>
<dbReference type="PROSITE" id="PS50940">
    <property type="entry name" value="CHIT_BIND_II"/>
    <property type="match status" value="1"/>
</dbReference>
<evidence type="ECO:0000256" key="12">
    <source>
        <dbReference type="ARBA" id="ARBA00022669"/>
    </source>
</evidence>
<dbReference type="PANTHER" id="PTHR11177:SF188">
    <property type="entry name" value="ACIDIC MAMMALIAN CHITINASE"/>
    <property type="match status" value="1"/>
</dbReference>
<evidence type="ECO:0000259" key="41">
    <source>
        <dbReference type="PROSITE" id="PS50940"/>
    </source>
</evidence>
<keyword evidence="30" id="KW-0131">Cell cycle</keyword>
<dbReference type="FunFam" id="3.90.70.10:FF:000406">
    <property type="entry name" value="Ubiquitinyl hydrolase 1"/>
    <property type="match status" value="1"/>
</dbReference>
<dbReference type="SMART" id="SM00636">
    <property type="entry name" value="Glyco_18"/>
    <property type="match status" value="1"/>
</dbReference>
<evidence type="ECO:0000256" key="1">
    <source>
        <dbReference type="ARBA" id="ARBA00000707"/>
    </source>
</evidence>
<evidence type="ECO:0000259" key="42">
    <source>
        <dbReference type="PROSITE" id="PS51910"/>
    </source>
</evidence>
<keyword evidence="27" id="KW-0539">Nucleus</keyword>
<evidence type="ECO:0000256" key="24">
    <source>
        <dbReference type="ARBA" id="ARBA00023024"/>
    </source>
</evidence>
<evidence type="ECO:0000256" key="32">
    <source>
        <dbReference type="ARBA" id="ARBA00038113"/>
    </source>
</evidence>
<protein>
    <recommendedName>
        <fullName evidence="35">Acidic mammalian chitinase</fullName>
        <ecNumber evidence="7">3.2.1.14</ecNumber>
        <ecNumber evidence="8">3.4.19.12</ecNumber>
    </recommendedName>
</protein>
<dbReference type="PROSITE" id="PS51910">
    <property type="entry name" value="GH18_2"/>
    <property type="match status" value="1"/>
</dbReference>
<dbReference type="EC" id="3.2.1.14" evidence="7"/>
<dbReference type="InterPro" id="IPR036508">
    <property type="entry name" value="Chitin-bd_dom_sf"/>
</dbReference>
<reference evidence="43" key="2">
    <citation type="submission" date="2020-05" db="UniProtKB">
        <authorList>
            <consortium name="Ensembl"/>
        </authorList>
    </citation>
    <scope>IDENTIFICATION</scope>
</reference>
<comment type="similarity">
    <text evidence="32">Belongs to the peptidase C19 family. USP44 subfamily.</text>
</comment>
<evidence type="ECO:0000256" key="20">
    <source>
        <dbReference type="ARBA" id="ARBA00022801"/>
    </source>
</evidence>
<dbReference type="PROSITE" id="PS00972">
    <property type="entry name" value="USP_1"/>
    <property type="match status" value="1"/>
</dbReference>
<dbReference type="FunFam" id="3.30.40.10:FF:000067">
    <property type="entry name" value="Ubiquitinyl hydrolase 1"/>
    <property type="match status" value="1"/>
</dbReference>
<keyword evidence="21" id="KW-0788">Thiol protease</keyword>
<dbReference type="Gene3D" id="3.90.70.10">
    <property type="entry name" value="Cysteine proteinases"/>
    <property type="match status" value="1"/>
</dbReference>
<feature type="domain" description="GH18" evidence="42">
    <location>
        <begin position="627"/>
        <end position="995"/>
    </location>
</feature>
<comment type="subunit">
    <text evidence="34">Interacts with EGFR.</text>
</comment>
<gene>
    <name evidence="43" type="primary">usp49</name>
</gene>
<evidence type="ECO:0000256" key="22">
    <source>
        <dbReference type="ARBA" id="ARBA00022833"/>
    </source>
</evidence>
<dbReference type="InterPro" id="IPR001223">
    <property type="entry name" value="Glyco_hydro18_cat"/>
</dbReference>
<evidence type="ECO:0000256" key="27">
    <source>
        <dbReference type="ARBA" id="ARBA00023242"/>
    </source>
</evidence>
<dbReference type="InterPro" id="IPR028889">
    <property type="entry name" value="USP"/>
</dbReference>
<dbReference type="GO" id="GO:0051301">
    <property type="term" value="P:cell division"/>
    <property type="evidence" value="ECO:0007669"/>
    <property type="project" value="UniProtKB-KW"/>
</dbReference>
<feature type="domain" description="USP" evidence="39">
    <location>
        <begin position="256"/>
        <end position="664"/>
    </location>
</feature>
<evidence type="ECO:0000256" key="25">
    <source>
        <dbReference type="ARBA" id="ARBA00023157"/>
    </source>
</evidence>
<feature type="compositionally biased region" description="Low complexity" evidence="38">
    <location>
        <begin position="1010"/>
        <end position="1019"/>
    </location>
</feature>
<evidence type="ECO:0000256" key="31">
    <source>
        <dbReference type="ARBA" id="ARBA00023326"/>
    </source>
</evidence>
<evidence type="ECO:0000256" key="7">
    <source>
        <dbReference type="ARBA" id="ARBA00012729"/>
    </source>
</evidence>
<keyword evidence="9" id="KW-0963">Cytoplasm</keyword>
<comment type="catalytic activity">
    <reaction evidence="1">
        <text>Thiol-dependent hydrolysis of ester, thioester, amide, peptide and isopeptide bonds formed by the C-terminal Gly of ubiquitin (a 76-residue protein attached to proteins as an intracellular targeting signal).</text>
        <dbReference type="EC" id="3.4.19.12"/>
    </reaction>
</comment>
<keyword evidence="15" id="KW-0479">Metal-binding</keyword>
<evidence type="ECO:0000256" key="9">
    <source>
        <dbReference type="ARBA" id="ARBA00022490"/>
    </source>
</evidence>
<dbReference type="GO" id="GO:0006915">
    <property type="term" value="P:apoptotic process"/>
    <property type="evidence" value="ECO:0007669"/>
    <property type="project" value="UniProtKB-KW"/>
</dbReference>
<dbReference type="FunCoup" id="A0A6I8R1R6">
    <property type="interactions" value="1769"/>
</dbReference>
<comment type="subcellular location">
    <subcellularLocation>
        <location evidence="4">Cytoplasm</location>
    </subcellularLocation>
    <subcellularLocation>
        <location evidence="3">Nucleus</location>
    </subcellularLocation>
    <subcellularLocation>
        <location evidence="5">Secreted</location>
    </subcellularLocation>
</comment>
<dbReference type="SUPFAM" id="SSF54001">
    <property type="entry name" value="Cysteine proteinases"/>
    <property type="match status" value="1"/>
</dbReference>
<dbReference type="EC" id="3.4.19.12" evidence="8"/>
<evidence type="ECO:0000256" key="28">
    <source>
        <dbReference type="ARBA" id="ARBA00023277"/>
    </source>
</evidence>
<evidence type="ECO:0000259" key="39">
    <source>
        <dbReference type="PROSITE" id="PS50235"/>
    </source>
</evidence>
<comment type="catalytic activity">
    <reaction evidence="2">
        <text>Random endo-hydrolysis of N-acetyl-beta-D-glucosaminide (1-&gt;4)-beta-linkages in chitin and chitodextrins.</text>
        <dbReference type="EC" id="3.2.1.14"/>
    </reaction>
</comment>
<keyword evidence="12" id="KW-0147">Chitin-binding</keyword>
<sequence>MDRCKHVGRLRLAQDHSILNPQKWRCVDCDTKESVWACLKCSHVACGRYIEEHSLRHFQESSHPLVMEVHELYVFCYLCQDYVLNDNPEGDLKLLRSALSAVWTQKQEAYSRRSLRSQVTSREGAGCHRTSQGQPLMLTALWHRRQALLAKALRLWFERSSRGQLKLEEKRQRVELERRKEEARLRRQEVKRRLLEELANTPPRKSARLLSHAHTDSLIPQKFRDITASSPASQREARRRFNQLYSIRPTVTPGVTGLRNLGNTCYMNSILQVLSHLQKFRECFLTLDPSEKEELLARTGTNGKRRVGDAGGGHPVGGIGLNGGSSITKSLELIQPKEPSTKHLSLCHELHTLFRVMWSGKWALVSPFAMLHSVWSLIPAFRGYDQQDAQEFLCELLDKVQQELESEGSKRRILIPISQRKLTKQVLKVVNTIFHGQLLSQVTCLKCSYKSDTVEPFWDLSLEFPERYHSQEKGIAPVTTTECTLTEMLAKFTETEALEGRIYACDQCNSKRRKSSPKPLVLSEAKKQLMIFRLPQVLRLHLKRFRWSGRNHREKIGVHVFFDQVLNMEPYCRSVLPPSNPEAYLYDLSAVVMHHGKGFGSGHYTAYCYNTEGGLALVLNAQLGSAYELTCYFTNWAQYRPGLGKFKPDNIDPCLCTHLIYAFAGMSNNQITTIEWNDVTLYSSFQNLKNQNGNLKTLLAIGGWNFGTAPFTAMVATAQSRQTFISSVIKFLRQYGFDGLDFDWEYPGSRGSPPQDKQLFTTLVQEMLAAFEAEASQSNKPRLMVTAAVAAGISNIESGYQIPQLSQALDYIHVMTYDLHGSWEGYTGENSPLYTNPSATGYNAYLNVDYVMNYWLNNGAPASKLIVGFPTYGHTFILSNPSNNGIGAPTSGNGPAGPYTRQAGFWAYYEICTFLKNGATNLWSSAEDVPYAYQGSEWLGYDNEKSFQIKAEWLMKNNLGGAMVWAIDLDDFTGTFCNQGKFPLINTLKNTLGVQASGCTPPATPVAPVTAAPATVPSGSGSGSSGSGSSSGGSSGGSGFCAGKASGLYPVAGNTNAFWHCLNGITYQQHCQTGLVFDPSCECCNWP</sequence>
<dbReference type="Pfam" id="PF02148">
    <property type="entry name" value="zf-UBP"/>
    <property type="match status" value="1"/>
</dbReference>
<keyword evidence="28" id="KW-0119">Carbohydrate metabolism</keyword>
<keyword evidence="25" id="KW-1015">Disulfide bond</keyword>
<dbReference type="GO" id="GO:0006954">
    <property type="term" value="P:inflammatory response"/>
    <property type="evidence" value="ECO:0007669"/>
    <property type="project" value="UniProtKB-KW"/>
</dbReference>
<dbReference type="GeneTree" id="ENSGT00940000154557"/>
<dbReference type="GO" id="GO:0008270">
    <property type="term" value="F:zinc ion binding"/>
    <property type="evidence" value="ECO:0007669"/>
    <property type="project" value="UniProtKB-KW"/>
</dbReference>
<evidence type="ECO:0000256" key="16">
    <source>
        <dbReference type="ARBA" id="ARBA00022729"/>
    </source>
</evidence>
<keyword evidence="13" id="KW-0645">Protease</keyword>
<evidence type="ECO:0000256" key="23">
    <source>
        <dbReference type="ARBA" id="ARBA00022859"/>
    </source>
</evidence>
<dbReference type="SUPFAM" id="SSF51445">
    <property type="entry name" value="(Trans)glycosidases"/>
    <property type="match status" value="1"/>
</dbReference>
<keyword evidence="24" id="KW-0146">Chitin degradation</keyword>
<dbReference type="GO" id="GO:0008843">
    <property type="term" value="F:endochitinase activity"/>
    <property type="evidence" value="ECO:0007669"/>
    <property type="project" value="UniProtKB-EC"/>
</dbReference>
<keyword evidence="16" id="KW-0732">Signal</keyword>
<dbReference type="Pfam" id="PF00443">
    <property type="entry name" value="UCH"/>
    <property type="match status" value="1"/>
</dbReference>
<dbReference type="Gene3D" id="3.30.40.10">
    <property type="entry name" value="Zinc/RING finger domain, C3HC4 (zinc finger)"/>
    <property type="match status" value="1"/>
</dbReference>
<dbReference type="FunFam" id="3.20.20.80:FF:000007">
    <property type="entry name" value="Acidic mammalian chitinase"/>
    <property type="match status" value="1"/>
</dbReference>
<evidence type="ECO:0000256" key="5">
    <source>
        <dbReference type="ARBA" id="ARBA00004613"/>
    </source>
</evidence>
<evidence type="ECO:0000256" key="10">
    <source>
        <dbReference type="ARBA" id="ARBA00022525"/>
    </source>
</evidence>
<dbReference type="Gene3D" id="3.20.20.80">
    <property type="entry name" value="Glycosidases"/>
    <property type="match status" value="1"/>
</dbReference>
<dbReference type="InterPro" id="IPR038765">
    <property type="entry name" value="Papain-like_cys_pep_sf"/>
</dbReference>
<dbReference type="InterPro" id="IPR017853">
    <property type="entry name" value="GH"/>
</dbReference>
<dbReference type="Ensembl" id="ENSXETT00000096521">
    <property type="protein sequence ID" value="ENSXETP00000074467"/>
    <property type="gene ID" value="ENSXETG00000011843"/>
</dbReference>
<evidence type="ECO:0000256" key="35">
    <source>
        <dbReference type="ARBA" id="ARBA00072739"/>
    </source>
</evidence>
<keyword evidence="37" id="KW-0175">Coiled coil</keyword>
<comment type="similarity">
    <text evidence="6">Belongs to the glycosyl hydrolase 18 family. Chitinase class II subfamily.</text>
</comment>
<dbReference type="InterPro" id="IPR013083">
    <property type="entry name" value="Znf_RING/FYVE/PHD"/>
</dbReference>
<evidence type="ECO:0000256" key="37">
    <source>
        <dbReference type="SAM" id="Coils"/>
    </source>
</evidence>
<keyword evidence="26" id="KW-0395">Inflammatory response</keyword>
<dbReference type="Bgee" id="ENSXETG00000011843">
    <property type="expression patterns" value="Expressed in endodermal part of digestive tract and 17 other cell types or tissues"/>
</dbReference>
<comment type="function">
    <text evidence="33">Deubiquitinase that plays a key role in the spindle checkpoint by preventing premature anaphase onset. Acts by specifically mediating deubiquitination of cdc20, a negative regulator of the anaphase promoting complex/cyclosome (APC/C).</text>
</comment>
<evidence type="ECO:0000256" key="36">
    <source>
        <dbReference type="PROSITE-ProRule" id="PRU00502"/>
    </source>
</evidence>